<dbReference type="SUPFAM" id="SSF55021">
    <property type="entry name" value="ACT-like"/>
    <property type="match status" value="1"/>
</dbReference>
<evidence type="ECO:0000256" key="4">
    <source>
        <dbReference type="ARBA" id="ARBA00022840"/>
    </source>
</evidence>
<name>A0ABT9YBF5_9FIRM</name>
<evidence type="ECO:0000256" key="3">
    <source>
        <dbReference type="ARBA" id="ARBA00022741"/>
    </source>
</evidence>
<dbReference type="InterPro" id="IPR045865">
    <property type="entry name" value="ACT-like_dom_sf"/>
</dbReference>
<feature type="domain" description="ABC transporter" evidence="8">
    <location>
        <begin position="21"/>
        <end position="260"/>
    </location>
</feature>
<dbReference type="PANTHER" id="PTHR43166:SF30">
    <property type="entry name" value="METHIONINE IMPORT ATP-BINDING PROTEIN METN"/>
    <property type="match status" value="1"/>
</dbReference>
<keyword evidence="7" id="KW-0472">Membrane</keyword>
<dbReference type="GO" id="GO:0005524">
    <property type="term" value="F:ATP binding"/>
    <property type="evidence" value="ECO:0007669"/>
    <property type="project" value="UniProtKB-KW"/>
</dbReference>
<proteinExistence type="predicted"/>
<gene>
    <name evidence="9" type="ORF">J2S01_002920</name>
</gene>
<accession>A0ABT9YBF5</accession>
<dbReference type="Gene3D" id="3.40.50.300">
    <property type="entry name" value="P-loop containing nucleotide triphosphate hydrolases"/>
    <property type="match status" value="1"/>
</dbReference>
<sequence>MINNVYYKNIYFEKGKCKYMIKLSHIKKVYDTPSGSLQALKDISLTVEDGDIYGIIGLSGAGKSTLVRCINMLERPTEGTVEIDGQDLTKMNEAQLRSVRKNIGMIFQQFNLLSSATVYENVAFPLKLSGMAKKDIEKKVMPLLKLVGLEQKARQYPSQLSGGQKQRVGIARALASDPSILLCDEATSALDPQTTQSILRLIKKINEELGITVVIITHEMQVIKDICTKVAVIDHGVIAEKGSVIEVFMNPQQAITHEFISVLLSDELPSAFRQQTVSAEPVEDGYLLLRLTFLGESADEPVIMQLIKNAPNVDVSILFGDLDQIQTVPYGRMIIGLKGDAQKVKEAEKWLGEQDVKVGVIGYVKRHDAAVD</sequence>
<keyword evidence="6" id="KW-0029">Amino-acid transport</keyword>
<evidence type="ECO:0000313" key="10">
    <source>
        <dbReference type="Proteomes" id="UP001239167"/>
    </source>
</evidence>
<organism evidence="9 10">
    <name type="scientific">Pectinatus haikarae</name>
    <dbReference type="NCBI Taxonomy" id="349096"/>
    <lineage>
        <taxon>Bacteria</taxon>
        <taxon>Bacillati</taxon>
        <taxon>Bacillota</taxon>
        <taxon>Negativicutes</taxon>
        <taxon>Selenomonadales</taxon>
        <taxon>Selenomonadaceae</taxon>
        <taxon>Pectinatus</taxon>
    </lineage>
</organism>
<evidence type="ECO:0000256" key="6">
    <source>
        <dbReference type="ARBA" id="ARBA00022970"/>
    </source>
</evidence>
<dbReference type="SUPFAM" id="SSF52540">
    <property type="entry name" value="P-loop containing nucleoside triphosphate hydrolases"/>
    <property type="match status" value="1"/>
</dbReference>
<evidence type="ECO:0000256" key="2">
    <source>
        <dbReference type="ARBA" id="ARBA00022475"/>
    </source>
</evidence>
<keyword evidence="1" id="KW-0813">Transport</keyword>
<dbReference type="InterPro" id="IPR050086">
    <property type="entry name" value="MetN_ABC_transporter-like"/>
</dbReference>
<dbReference type="InterPro" id="IPR041701">
    <property type="entry name" value="MetN_ABC"/>
</dbReference>
<evidence type="ECO:0000313" key="9">
    <source>
        <dbReference type="EMBL" id="MDQ0205175.1"/>
    </source>
</evidence>
<keyword evidence="3" id="KW-0547">Nucleotide-binding</keyword>
<dbReference type="CDD" id="cd03258">
    <property type="entry name" value="ABC_MetN_methionine_transporter"/>
    <property type="match status" value="1"/>
</dbReference>
<dbReference type="InterPro" id="IPR003593">
    <property type="entry name" value="AAA+_ATPase"/>
</dbReference>
<protein>
    <submittedName>
        <fullName evidence="9">D-methionine transport system ATP-binding protein</fullName>
    </submittedName>
</protein>
<comment type="caution">
    <text evidence="9">The sequence shown here is derived from an EMBL/GenBank/DDBJ whole genome shotgun (WGS) entry which is preliminary data.</text>
</comment>
<dbReference type="EMBL" id="JAUSUE010000033">
    <property type="protein sequence ID" value="MDQ0205175.1"/>
    <property type="molecule type" value="Genomic_DNA"/>
</dbReference>
<evidence type="ECO:0000256" key="1">
    <source>
        <dbReference type="ARBA" id="ARBA00022448"/>
    </source>
</evidence>
<dbReference type="InterPro" id="IPR003439">
    <property type="entry name" value="ABC_transporter-like_ATP-bd"/>
</dbReference>
<dbReference type="PROSITE" id="PS50893">
    <property type="entry name" value="ABC_TRANSPORTER_2"/>
    <property type="match status" value="1"/>
</dbReference>
<dbReference type="InterPro" id="IPR027417">
    <property type="entry name" value="P-loop_NTPase"/>
</dbReference>
<keyword evidence="2" id="KW-1003">Cell membrane</keyword>
<dbReference type="Proteomes" id="UP001239167">
    <property type="component" value="Unassembled WGS sequence"/>
</dbReference>
<dbReference type="SMART" id="SM00930">
    <property type="entry name" value="NIL"/>
    <property type="match status" value="1"/>
</dbReference>
<dbReference type="InterPro" id="IPR017871">
    <property type="entry name" value="ABC_transporter-like_CS"/>
</dbReference>
<keyword evidence="5" id="KW-1278">Translocase</keyword>
<dbReference type="SMART" id="SM00382">
    <property type="entry name" value="AAA"/>
    <property type="match status" value="1"/>
</dbReference>
<dbReference type="Pfam" id="PF09383">
    <property type="entry name" value="NIL"/>
    <property type="match status" value="1"/>
</dbReference>
<keyword evidence="10" id="KW-1185">Reference proteome</keyword>
<evidence type="ECO:0000256" key="5">
    <source>
        <dbReference type="ARBA" id="ARBA00022967"/>
    </source>
</evidence>
<evidence type="ECO:0000256" key="7">
    <source>
        <dbReference type="ARBA" id="ARBA00023136"/>
    </source>
</evidence>
<dbReference type="InterPro" id="IPR018449">
    <property type="entry name" value="NIL_domain"/>
</dbReference>
<dbReference type="PANTHER" id="PTHR43166">
    <property type="entry name" value="AMINO ACID IMPORT ATP-BINDING PROTEIN"/>
    <property type="match status" value="1"/>
</dbReference>
<evidence type="ECO:0000259" key="8">
    <source>
        <dbReference type="PROSITE" id="PS50893"/>
    </source>
</evidence>
<keyword evidence="4 9" id="KW-0067">ATP-binding</keyword>
<dbReference type="Gene3D" id="3.30.70.260">
    <property type="match status" value="1"/>
</dbReference>
<reference evidence="9 10" key="1">
    <citation type="submission" date="2023-07" db="EMBL/GenBank/DDBJ databases">
        <title>Genomic Encyclopedia of Type Strains, Phase IV (KMG-IV): sequencing the most valuable type-strain genomes for metagenomic binning, comparative biology and taxonomic classification.</title>
        <authorList>
            <person name="Goeker M."/>
        </authorList>
    </citation>
    <scope>NUCLEOTIDE SEQUENCE [LARGE SCALE GENOMIC DNA]</scope>
    <source>
        <strain evidence="9 10">DSM 16980</strain>
    </source>
</reference>
<dbReference type="PROSITE" id="PS00211">
    <property type="entry name" value="ABC_TRANSPORTER_1"/>
    <property type="match status" value="1"/>
</dbReference>
<dbReference type="Pfam" id="PF00005">
    <property type="entry name" value="ABC_tran"/>
    <property type="match status" value="1"/>
</dbReference>